<evidence type="ECO:0000259" key="1">
    <source>
        <dbReference type="PROSITE" id="PS50222"/>
    </source>
</evidence>
<protein>
    <recommendedName>
        <fullName evidence="1">EF-hand domain-containing protein</fullName>
    </recommendedName>
</protein>
<sequence>MNIYANHSDEKLRYELEEFQQILPTSASSERRSILIANIHKHFINESDGSDKQIALTDDVYQTLLEDLLNLTRDQKSVENKEKYFKEIDTDGDGLFNEKEYIDYLDNLLINKVIPEVEAELGKRSSCDNTIILN</sequence>
<keyword evidence="3" id="KW-1185">Reference proteome</keyword>
<dbReference type="InParanoid" id="A0A078B9I5"/>
<dbReference type="PROSITE" id="PS50222">
    <property type="entry name" value="EF_HAND_2"/>
    <property type="match status" value="1"/>
</dbReference>
<dbReference type="EMBL" id="CCKQ01019179">
    <property type="protein sequence ID" value="CDW91195.1"/>
    <property type="molecule type" value="Genomic_DNA"/>
</dbReference>
<proteinExistence type="predicted"/>
<dbReference type="SUPFAM" id="SSF47473">
    <property type="entry name" value="EF-hand"/>
    <property type="match status" value="1"/>
</dbReference>
<accession>A0A078B9I5</accession>
<reference evidence="2 3" key="1">
    <citation type="submission" date="2014-06" db="EMBL/GenBank/DDBJ databases">
        <authorList>
            <person name="Swart Estienne"/>
        </authorList>
    </citation>
    <scope>NUCLEOTIDE SEQUENCE [LARGE SCALE GENOMIC DNA]</scope>
    <source>
        <strain evidence="2 3">130c</strain>
    </source>
</reference>
<dbReference type="AlphaFoldDB" id="A0A078B9I5"/>
<gene>
    <name evidence="2" type="primary">Contig8065.g8603</name>
    <name evidence="2" type="ORF">STYLEM_20348</name>
</gene>
<feature type="domain" description="EF-hand" evidence="1">
    <location>
        <begin position="76"/>
        <end position="111"/>
    </location>
</feature>
<evidence type="ECO:0000313" key="3">
    <source>
        <dbReference type="Proteomes" id="UP000039865"/>
    </source>
</evidence>
<name>A0A078B9I5_STYLE</name>
<evidence type="ECO:0000313" key="2">
    <source>
        <dbReference type="EMBL" id="CDW91195.1"/>
    </source>
</evidence>
<dbReference type="Gene3D" id="1.10.238.10">
    <property type="entry name" value="EF-hand"/>
    <property type="match status" value="1"/>
</dbReference>
<dbReference type="InterPro" id="IPR011992">
    <property type="entry name" value="EF-hand-dom_pair"/>
</dbReference>
<organism evidence="2 3">
    <name type="scientific">Stylonychia lemnae</name>
    <name type="common">Ciliate</name>
    <dbReference type="NCBI Taxonomy" id="5949"/>
    <lineage>
        <taxon>Eukaryota</taxon>
        <taxon>Sar</taxon>
        <taxon>Alveolata</taxon>
        <taxon>Ciliophora</taxon>
        <taxon>Intramacronucleata</taxon>
        <taxon>Spirotrichea</taxon>
        <taxon>Stichotrichia</taxon>
        <taxon>Sporadotrichida</taxon>
        <taxon>Oxytrichidae</taxon>
        <taxon>Stylonychinae</taxon>
        <taxon>Stylonychia</taxon>
    </lineage>
</organism>
<dbReference type="Proteomes" id="UP000039865">
    <property type="component" value="Unassembled WGS sequence"/>
</dbReference>
<dbReference type="InterPro" id="IPR002048">
    <property type="entry name" value="EF_hand_dom"/>
</dbReference>
<dbReference type="GO" id="GO:0005509">
    <property type="term" value="F:calcium ion binding"/>
    <property type="evidence" value="ECO:0007669"/>
    <property type="project" value="InterPro"/>
</dbReference>